<comment type="caution">
    <text evidence="3">The sequence shown here is derived from an EMBL/GenBank/DDBJ whole genome shotgun (WGS) entry which is preliminary data.</text>
</comment>
<feature type="region of interest" description="Disordered" evidence="1">
    <location>
        <begin position="559"/>
        <end position="616"/>
    </location>
</feature>
<dbReference type="PANTHER" id="PTHR31286">
    <property type="entry name" value="GLYCINE-RICH CELL WALL STRUCTURAL PROTEIN 1.8-LIKE"/>
    <property type="match status" value="1"/>
</dbReference>
<dbReference type="InterPro" id="IPR025836">
    <property type="entry name" value="Zn_knuckle_CX2CX4HX4C"/>
</dbReference>
<feature type="region of interest" description="Disordered" evidence="1">
    <location>
        <begin position="484"/>
        <end position="542"/>
    </location>
</feature>
<dbReference type="EMBL" id="QGKY02001015">
    <property type="protein sequence ID" value="KAF2575846.1"/>
    <property type="molecule type" value="Genomic_DNA"/>
</dbReference>
<dbReference type="InterPro" id="IPR040256">
    <property type="entry name" value="At4g02000-like"/>
</dbReference>
<dbReference type="AlphaFoldDB" id="A0A8S9J3P5"/>
<feature type="compositionally biased region" description="Basic and acidic residues" evidence="1">
    <location>
        <begin position="265"/>
        <end position="281"/>
    </location>
</feature>
<sequence length="616" mass="69787">MAILRSVCLTVVPTHPDLRRLYIRHKGDYRTLLVSRSLLQNRRRSLGGLFLTNLHIPTAIVSVFGLCGSYRRSWLDQYHTLLGVLELPYTARSGYHHTLIGLVGFPLHLWTDGNLRNIGGRIGHVDMLELTEGRMLIDIDSRKPLKFSRKVEYKGDEVTLAIKYDKLFKHCTTCGMLSHEKDYCPTTDVRSWIQPMERRDVFSRVQAPHEQMARHHLGRHAQATSHHSSHNSMERDRSLAHNSNNQTPRYNDRYHNNGNNADDSGNQRESRGLQSRTDNRWHGNNGRSGHADRIIRRRDELSRGSRYGGFRSGLGPYDRPQATRWRAKPRPTDKDKGWTDKGKDDEAARENVSYGQSSRGLALVIHNPENKESSGPQGTKKIASAIVTPSRLDRPMENNVTVRNKGETRALAFSPSGGQDPTTADDQIIGALSDMELVEQSNDSMEEETEGDDLLGVELIEMEGNNFHDDTAAKGAREDMRATRAKKHGSKRNAPLGIKNRKFEILRRGSPSKRSTSSRPHVKGGDKQRSRHATTVGISLTNVKPEKKPLTILINIKSKPPLDREEETRAHQARAEIIDDVVTSQRKESTSSKRSRPRMLQAYDDHSYRLTGRKDI</sequence>
<dbReference type="Pfam" id="PF14392">
    <property type="entry name" value="zf-CCHC_4"/>
    <property type="match status" value="1"/>
</dbReference>
<feature type="domain" description="Zinc knuckle CX2CX4HX4C" evidence="2">
    <location>
        <begin position="139"/>
        <end position="185"/>
    </location>
</feature>
<feature type="region of interest" description="Disordered" evidence="1">
    <location>
        <begin position="211"/>
        <end position="362"/>
    </location>
</feature>
<evidence type="ECO:0000256" key="1">
    <source>
        <dbReference type="SAM" id="MobiDB-lite"/>
    </source>
</evidence>
<organism evidence="3">
    <name type="scientific">Brassica cretica</name>
    <name type="common">Mustard</name>
    <dbReference type="NCBI Taxonomy" id="69181"/>
    <lineage>
        <taxon>Eukaryota</taxon>
        <taxon>Viridiplantae</taxon>
        <taxon>Streptophyta</taxon>
        <taxon>Embryophyta</taxon>
        <taxon>Tracheophyta</taxon>
        <taxon>Spermatophyta</taxon>
        <taxon>Magnoliopsida</taxon>
        <taxon>eudicotyledons</taxon>
        <taxon>Gunneridae</taxon>
        <taxon>Pentapetalae</taxon>
        <taxon>rosids</taxon>
        <taxon>malvids</taxon>
        <taxon>Brassicales</taxon>
        <taxon>Brassicaceae</taxon>
        <taxon>Brassiceae</taxon>
        <taxon>Brassica</taxon>
    </lineage>
</organism>
<gene>
    <name evidence="3" type="ORF">F2Q70_00002979</name>
</gene>
<feature type="compositionally biased region" description="Basic and acidic residues" evidence="1">
    <location>
        <begin position="603"/>
        <end position="616"/>
    </location>
</feature>
<feature type="compositionally biased region" description="Basic and acidic residues" evidence="1">
    <location>
        <begin position="289"/>
        <end position="303"/>
    </location>
</feature>
<feature type="compositionally biased region" description="Basic and acidic residues" evidence="1">
    <location>
        <begin position="560"/>
        <end position="577"/>
    </location>
</feature>
<reference evidence="3" key="1">
    <citation type="submission" date="2019-12" db="EMBL/GenBank/DDBJ databases">
        <title>Genome sequencing and annotation of Brassica cretica.</title>
        <authorList>
            <person name="Studholme D.J."/>
            <person name="Sarris P.F."/>
        </authorList>
    </citation>
    <scope>NUCLEOTIDE SEQUENCE</scope>
    <source>
        <strain evidence="3">PFS-102/07</strain>
        <tissue evidence="3">Leaf</tissue>
    </source>
</reference>
<protein>
    <recommendedName>
        <fullName evidence="2">Zinc knuckle CX2CX4HX4C domain-containing protein</fullName>
    </recommendedName>
</protein>
<dbReference type="PANTHER" id="PTHR31286:SF162">
    <property type="entry name" value="DUF4283 DOMAIN-CONTAINING PROTEIN-RELATED"/>
    <property type="match status" value="1"/>
</dbReference>
<feature type="compositionally biased region" description="Basic and acidic residues" evidence="1">
    <location>
        <begin position="330"/>
        <end position="349"/>
    </location>
</feature>
<evidence type="ECO:0000313" key="3">
    <source>
        <dbReference type="EMBL" id="KAF2575846.1"/>
    </source>
</evidence>
<name>A0A8S9J3P5_BRACR</name>
<feature type="compositionally biased region" description="Polar residues" evidence="1">
    <location>
        <begin position="240"/>
        <end position="249"/>
    </location>
</feature>
<proteinExistence type="predicted"/>
<accession>A0A8S9J3P5</accession>
<evidence type="ECO:0000259" key="2">
    <source>
        <dbReference type="Pfam" id="PF14392"/>
    </source>
</evidence>